<accession>A0ABW4SB44</accession>
<dbReference type="Proteomes" id="UP001597218">
    <property type="component" value="Unassembled WGS sequence"/>
</dbReference>
<name>A0ABW4SB44_9BACL</name>
<organism evidence="2 3">
    <name type="scientific">Sporosarcina siberiensis</name>
    <dbReference type="NCBI Taxonomy" id="1365606"/>
    <lineage>
        <taxon>Bacteria</taxon>
        <taxon>Bacillati</taxon>
        <taxon>Bacillota</taxon>
        <taxon>Bacilli</taxon>
        <taxon>Bacillales</taxon>
        <taxon>Caryophanaceae</taxon>
        <taxon>Sporosarcina</taxon>
    </lineage>
</organism>
<keyword evidence="3" id="KW-1185">Reference proteome</keyword>
<gene>
    <name evidence="2" type="ORF">ACFSFY_00670</name>
</gene>
<comment type="caution">
    <text evidence="2">The sequence shown here is derived from an EMBL/GenBank/DDBJ whole genome shotgun (WGS) entry which is preliminary data.</text>
</comment>
<feature type="transmembrane region" description="Helical" evidence="1">
    <location>
        <begin position="84"/>
        <end position="102"/>
    </location>
</feature>
<feature type="transmembrane region" description="Helical" evidence="1">
    <location>
        <begin position="53"/>
        <end position="72"/>
    </location>
</feature>
<keyword evidence="1" id="KW-1133">Transmembrane helix</keyword>
<feature type="transmembrane region" description="Helical" evidence="1">
    <location>
        <begin position="114"/>
        <end position="136"/>
    </location>
</feature>
<evidence type="ECO:0000256" key="1">
    <source>
        <dbReference type="SAM" id="Phobius"/>
    </source>
</evidence>
<keyword evidence="1" id="KW-0472">Membrane</keyword>
<dbReference type="EMBL" id="JBHUGI010000002">
    <property type="protein sequence ID" value="MFD1926585.1"/>
    <property type="molecule type" value="Genomic_DNA"/>
</dbReference>
<evidence type="ECO:0000313" key="2">
    <source>
        <dbReference type="EMBL" id="MFD1926585.1"/>
    </source>
</evidence>
<evidence type="ECO:0000313" key="3">
    <source>
        <dbReference type="Proteomes" id="UP001597218"/>
    </source>
</evidence>
<proteinExistence type="predicted"/>
<keyword evidence="1" id="KW-0812">Transmembrane</keyword>
<dbReference type="RefSeq" id="WP_381535237.1">
    <property type="nucleotide sequence ID" value="NZ_JBHUGI010000002.1"/>
</dbReference>
<reference evidence="3" key="1">
    <citation type="journal article" date="2019" name="Int. J. Syst. Evol. Microbiol.">
        <title>The Global Catalogue of Microorganisms (GCM) 10K type strain sequencing project: providing services to taxonomists for standard genome sequencing and annotation.</title>
        <authorList>
            <consortium name="The Broad Institute Genomics Platform"/>
            <consortium name="The Broad Institute Genome Sequencing Center for Infectious Disease"/>
            <person name="Wu L."/>
            <person name="Ma J."/>
        </authorList>
    </citation>
    <scope>NUCLEOTIDE SEQUENCE [LARGE SCALE GENOMIC DNA]</scope>
    <source>
        <strain evidence="3">CGMCC 4.7177</strain>
    </source>
</reference>
<protein>
    <submittedName>
        <fullName evidence="2">Uncharacterized protein</fullName>
    </submittedName>
</protein>
<sequence length="145" mass="16415">MLKKSLILTSIFAALLMASALKFLHFFMFISWSPVGWSKKWNLFTSDHLMHYFANWMLLIVALTILFAIVYLLTSFLYAVPPSILSLIIGISAVVFIEWIIGKPVSLKETLLSISLPFIAIVLIVLRFLVGTAVFMKRIMITSSK</sequence>